<sequence length="67" mass="8066">MDDPIKQPKYWRDRAKATRMKAKQLRYDPRESRRMLRVAEEYEKLADRCAEWLGKAALDRQQDPGTQ</sequence>
<dbReference type="Proteomes" id="UP000051660">
    <property type="component" value="Unassembled WGS sequence"/>
</dbReference>
<reference evidence="1 2" key="1">
    <citation type="submission" date="2014-03" db="EMBL/GenBank/DDBJ databases">
        <title>Bradyrhizobium valentinum sp. nov., isolated from effective nodules of Lupinus mariae-josephae, a lupine endemic of basic-lime soils in Eastern Spain.</title>
        <authorList>
            <person name="Duran D."/>
            <person name="Rey L."/>
            <person name="Navarro A."/>
            <person name="Busquets A."/>
            <person name="Imperial J."/>
            <person name="Ruiz-Argueso T."/>
        </authorList>
    </citation>
    <scope>NUCLEOTIDE SEQUENCE [LARGE SCALE GENOMIC DNA]</scope>
    <source>
        <strain evidence="1 2">CCBAU 23086</strain>
    </source>
</reference>
<comment type="caution">
    <text evidence="1">The sequence shown here is derived from an EMBL/GenBank/DDBJ whole genome shotgun (WGS) entry which is preliminary data.</text>
</comment>
<name>A0A0R3MUN7_9BRAD</name>
<proteinExistence type="predicted"/>
<organism evidence="1 2">
    <name type="scientific">Bradyrhizobium lablabi</name>
    <dbReference type="NCBI Taxonomy" id="722472"/>
    <lineage>
        <taxon>Bacteria</taxon>
        <taxon>Pseudomonadati</taxon>
        <taxon>Pseudomonadota</taxon>
        <taxon>Alphaproteobacteria</taxon>
        <taxon>Hyphomicrobiales</taxon>
        <taxon>Nitrobacteraceae</taxon>
        <taxon>Bradyrhizobium</taxon>
    </lineage>
</organism>
<gene>
    <name evidence="1" type="ORF">CQ14_06935</name>
</gene>
<dbReference type="AlphaFoldDB" id="A0A0R3MUN7"/>
<evidence type="ECO:0000313" key="1">
    <source>
        <dbReference type="EMBL" id="KRR21379.1"/>
    </source>
</evidence>
<evidence type="ECO:0000313" key="2">
    <source>
        <dbReference type="Proteomes" id="UP000051660"/>
    </source>
</evidence>
<dbReference type="EMBL" id="LLYB01000081">
    <property type="protein sequence ID" value="KRR21379.1"/>
    <property type="molecule type" value="Genomic_DNA"/>
</dbReference>
<accession>A0A0R3MUN7</accession>
<protein>
    <submittedName>
        <fullName evidence="1">Uncharacterized protein</fullName>
    </submittedName>
</protein>